<dbReference type="Pfam" id="PF09090">
    <property type="entry name" value="MIF4G_like_2"/>
    <property type="match status" value="1"/>
</dbReference>
<accession>A0ABP0JW76</accession>
<evidence type="ECO:0000256" key="5">
    <source>
        <dbReference type="ARBA" id="ARBA00023242"/>
    </source>
</evidence>
<keyword evidence="6" id="KW-0812">Transmembrane</keyword>
<feature type="transmembrane region" description="Helical" evidence="6">
    <location>
        <begin position="132"/>
        <end position="156"/>
    </location>
</feature>
<evidence type="ECO:0000256" key="4">
    <source>
        <dbReference type="ARBA" id="ARBA00023187"/>
    </source>
</evidence>
<feature type="domain" description="MIF4G" evidence="7">
    <location>
        <begin position="54"/>
        <end position="219"/>
    </location>
</feature>
<comment type="subcellular location">
    <subcellularLocation>
        <location evidence="1">Nucleus</location>
    </subcellularLocation>
</comment>
<keyword evidence="4" id="KW-0508">mRNA splicing</keyword>
<feature type="non-terminal residue" evidence="10">
    <location>
        <position position="1"/>
    </location>
</feature>
<evidence type="ECO:0000259" key="7">
    <source>
        <dbReference type="Pfam" id="PF02854"/>
    </source>
</evidence>
<evidence type="ECO:0000256" key="2">
    <source>
        <dbReference type="ARBA" id="ARBA00007413"/>
    </source>
</evidence>
<name>A0ABP0JW76_9DINO</name>
<dbReference type="Pfam" id="PF02854">
    <property type="entry name" value="MIF4G"/>
    <property type="match status" value="1"/>
</dbReference>
<evidence type="ECO:0000259" key="9">
    <source>
        <dbReference type="Pfam" id="PF09090"/>
    </source>
</evidence>
<dbReference type="InterPro" id="IPR015172">
    <property type="entry name" value="MIF4G-like_typ-1"/>
</dbReference>
<reference evidence="10 11" key="1">
    <citation type="submission" date="2024-02" db="EMBL/GenBank/DDBJ databases">
        <authorList>
            <person name="Chen Y."/>
            <person name="Shah S."/>
            <person name="Dougan E. K."/>
            <person name="Thang M."/>
            <person name="Chan C."/>
        </authorList>
    </citation>
    <scope>NUCLEOTIDE SEQUENCE [LARGE SCALE GENOMIC DNA]</scope>
</reference>
<evidence type="ECO:0000313" key="10">
    <source>
        <dbReference type="EMBL" id="CAK9018234.1"/>
    </source>
</evidence>
<sequence length="792" mass="88837">TTLRDMSRAANPNKPKKTQIEIEADVAAKKQEADRERIKRCIITLGDENKKVVSQIRGAVQLLQDDVELHGELMSTVLIDCAKCLPIKLGIYAAWCAKMAEKHPKWAANMVSCAMEELRARVQDGSVASTQLLLRFIVFLANTGVLGVVAVLDLLLQVISVCQSMQLSRRGDFPVFMALASLPFLSPEAYRQGREKVDSLIAAACKHAANREAAWKSTLRIFKSKDSFDRLEELLRSVKQLSKQGWSLQVVLHVPGFQPSALGINGMPEIPLGIAAEDFQESCARFQVPLMSVSLLTSESSSGMALADRWVLEDYLLLVVEMFAQDIEECSKQILRIPVLHYDFEAITVEILFSQLLRLPTPVRLPLFYCRVLEACAEKQSTMRKLIQEAFQSLFCKLSDMDEDCIDVLAEAFACHLAGNGYQADWSIFVAEDANVQVLRFAQRALERLQRLSEHQNMMARLPQAMRIHAPPEPLPASGLQVVSKPQFGRLINLVRLKDSNAEKVLRYCKWLMHAEEAVGVQELKDEQEDEPHPKRQKIEIEEEFGERPSQPMGFEEVADLVVSVMLQQGHKTPTHMAKILVLLRAKCKSWQFLKDGHDQVLHKLKPSKEEDASSYEKAVARSVLEFWKAAGQRLEITFDSLIQRKVISPQVVAETALCHGSLKADAMPLWNVVGNAARKSLERSQAAHADLAIAKKLQKEDVLLQKCQAELECAIQANARLFLSIFTSLVNAYEDAERDAALRNILLCRIVSVGRKYLAEIRPLIKDAESRIPHVGRNPDIAAVFKLLNTL</sequence>
<dbReference type="InterPro" id="IPR015174">
    <property type="entry name" value="MIF4G-like_typ-2"/>
</dbReference>
<evidence type="ECO:0000256" key="3">
    <source>
        <dbReference type="ARBA" id="ARBA00022664"/>
    </source>
</evidence>
<keyword evidence="6" id="KW-1133">Transmembrane helix</keyword>
<feature type="domain" description="MIF4G-like type 1" evidence="8">
    <location>
        <begin position="338"/>
        <end position="463"/>
    </location>
</feature>
<dbReference type="Pfam" id="PF09088">
    <property type="entry name" value="MIF4G_like"/>
    <property type="match status" value="1"/>
</dbReference>
<dbReference type="InterPro" id="IPR027159">
    <property type="entry name" value="CBP80"/>
</dbReference>
<dbReference type="Gene3D" id="1.25.40.180">
    <property type="match status" value="3"/>
</dbReference>
<evidence type="ECO:0000313" key="11">
    <source>
        <dbReference type="Proteomes" id="UP001642484"/>
    </source>
</evidence>
<gene>
    <name evidence="10" type="ORF">CCMP2556_LOCUS13188</name>
</gene>
<dbReference type="InterPro" id="IPR016024">
    <property type="entry name" value="ARM-type_fold"/>
</dbReference>
<evidence type="ECO:0000256" key="6">
    <source>
        <dbReference type="SAM" id="Phobius"/>
    </source>
</evidence>
<proteinExistence type="inferred from homology"/>
<dbReference type="EMBL" id="CAXAMN010006591">
    <property type="protein sequence ID" value="CAK9018234.1"/>
    <property type="molecule type" value="Genomic_DNA"/>
</dbReference>
<evidence type="ECO:0000256" key="1">
    <source>
        <dbReference type="ARBA" id="ARBA00004123"/>
    </source>
</evidence>
<dbReference type="PANTHER" id="PTHR12412">
    <property type="entry name" value="CAP BINDING PROTEIN"/>
    <property type="match status" value="1"/>
</dbReference>
<dbReference type="InterPro" id="IPR003890">
    <property type="entry name" value="MIF4G-like_typ-3"/>
</dbReference>
<comment type="similarity">
    <text evidence="2">Belongs to the NCBP1 family.</text>
</comment>
<dbReference type="Proteomes" id="UP001642484">
    <property type="component" value="Unassembled WGS sequence"/>
</dbReference>
<keyword evidence="5" id="KW-0539">Nucleus</keyword>
<keyword evidence="6" id="KW-0472">Membrane</keyword>
<feature type="domain" description="MIF4G-like type 2" evidence="9">
    <location>
        <begin position="557"/>
        <end position="737"/>
    </location>
</feature>
<keyword evidence="11" id="KW-1185">Reference proteome</keyword>
<evidence type="ECO:0000259" key="8">
    <source>
        <dbReference type="Pfam" id="PF09088"/>
    </source>
</evidence>
<protein>
    <submittedName>
        <fullName evidence="10">Uncharacterized protein</fullName>
    </submittedName>
</protein>
<organism evidence="10 11">
    <name type="scientific">Durusdinium trenchii</name>
    <dbReference type="NCBI Taxonomy" id="1381693"/>
    <lineage>
        <taxon>Eukaryota</taxon>
        <taxon>Sar</taxon>
        <taxon>Alveolata</taxon>
        <taxon>Dinophyceae</taxon>
        <taxon>Suessiales</taxon>
        <taxon>Symbiodiniaceae</taxon>
        <taxon>Durusdinium</taxon>
    </lineage>
</organism>
<dbReference type="PANTHER" id="PTHR12412:SF2">
    <property type="entry name" value="NUCLEAR CAP-BINDING PROTEIN SUBUNIT 1"/>
    <property type="match status" value="1"/>
</dbReference>
<dbReference type="SUPFAM" id="SSF48371">
    <property type="entry name" value="ARM repeat"/>
    <property type="match status" value="3"/>
</dbReference>
<keyword evidence="3" id="KW-0507">mRNA processing</keyword>
<comment type="caution">
    <text evidence="10">The sequence shown here is derived from an EMBL/GenBank/DDBJ whole genome shotgun (WGS) entry which is preliminary data.</text>
</comment>